<dbReference type="RefSeq" id="WP_015864125.1">
    <property type="nucleotide sequence ID" value="NZ_LQYW01000012.1"/>
</dbReference>
<evidence type="ECO:0000313" key="2">
    <source>
        <dbReference type="EMBL" id="KYD32509.1"/>
    </source>
</evidence>
<comment type="caution">
    <text evidence="2">The sequence shown here is derived from an EMBL/GenBank/DDBJ whole genome shotgun (WGS) entry which is preliminary data.</text>
</comment>
<keyword evidence="1" id="KW-0472">Membrane</keyword>
<proteinExistence type="predicted"/>
<feature type="transmembrane region" description="Helical" evidence="1">
    <location>
        <begin position="68"/>
        <end position="92"/>
    </location>
</feature>
<dbReference type="Proteomes" id="UP000075324">
    <property type="component" value="Unassembled WGS sequence"/>
</dbReference>
<protein>
    <submittedName>
        <fullName evidence="2">Uncharacterized protein</fullName>
    </submittedName>
</protein>
<evidence type="ECO:0000256" key="1">
    <source>
        <dbReference type="SAM" id="Phobius"/>
    </source>
</evidence>
<feature type="transmembrane region" description="Helical" evidence="1">
    <location>
        <begin position="28"/>
        <end position="47"/>
    </location>
</feature>
<dbReference type="EMBL" id="LQYW01000012">
    <property type="protein sequence ID" value="KYD32509.1"/>
    <property type="molecule type" value="Genomic_DNA"/>
</dbReference>
<organism evidence="2 3">
    <name type="scientific">Parageobacillus toebii</name>
    <dbReference type="NCBI Taxonomy" id="153151"/>
    <lineage>
        <taxon>Bacteria</taxon>
        <taxon>Bacillati</taxon>
        <taxon>Bacillota</taxon>
        <taxon>Bacilli</taxon>
        <taxon>Bacillales</taxon>
        <taxon>Anoxybacillaceae</taxon>
        <taxon>Parageobacillus</taxon>
    </lineage>
</organism>
<evidence type="ECO:0000313" key="3">
    <source>
        <dbReference type="Proteomes" id="UP000075324"/>
    </source>
</evidence>
<dbReference type="PATRIC" id="fig|153151.4.peg.378"/>
<dbReference type="AlphaFoldDB" id="A0A150N739"/>
<feature type="transmembrane region" description="Helical" evidence="1">
    <location>
        <begin position="104"/>
        <end position="133"/>
    </location>
</feature>
<reference evidence="2 3" key="1">
    <citation type="submission" date="2016-01" db="EMBL/GenBank/DDBJ databases">
        <title>Draft Genome Sequences of Seven Thermophilic Sporeformers Isolated from Foods.</title>
        <authorList>
            <person name="Berendsen E.M."/>
            <person name="Wells-Bennik M.H."/>
            <person name="Krawcyk A.O."/>
            <person name="De Jong A."/>
            <person name="Holsappel S."/>
            <person name="Eijlander R.T."/>
            <person name="Kuipers O.P."/>
        </authorList>
    </citation>
    <scope>NUCLEOTIDE SEQUENCE [LARGE SCALE GENOMIC DNA]</scope>
    <source>
        <strain evidence="2 3">B4110</strain>
    </source>
</reference>
<sequence length="137" mass="15735">MELVALGYFGVVMLLLRGATSTQRRWIGGTFAVLVAIFIIGSLWIRYQTGFFHLSRLEWRNAGGSISLGKWAVPSYLVFALSLLLLILFRFIQKTMTSPSEARVWLFVFAFFFTLIYIAAVYIMLFFVAFFFFPFAP</sequence>
<name>A0A150N739_9BACL</name>
<accession>A0A150N739</accession>
<keyword evidence="1" id="KW-0812">Transmembrane</keyword>
<keyword evidence="1" id="KW-1133">Transmembrane helix</keyword>
<gene>
    <name evidence="2" type="ORF">B4110_2070</name>
</gene>